<evidence type="ECO:0000256" key="2">
    <source>
        <dbReference type="SAM" id="Phobius"/>
    </source>
</evidence>
<dbReference type="RefSeq" id="WP_079604331.1">
    <property type="nucleotide sequence ID" value="NZ_LT670817.1"/>
</dbReference>
<feature type="transmembrane region" description="Helical" evidence="2">
    <location>
        <begin position="12"/>
        <end position="31"/>
    </location>
</feature>
<dbReference type="OrthoDB" id="8049807at2"/>
<organism evidence="3 4">
    <name type="scientific">Bradyrhizobium erythrophlei</name>
    <dbReference type="NCBI Taxonomy" id="1437360"/>
    <lineage>
        <taxon>Bacteria</taxon>
        <taxon>Pseudomonadati</taxon>
        <taxon>Pseudomonadota</taxon>
        <taxon>Alphaproteobacteria</taxon>
        <taxon>Hyphomicrobiales</taxon>
        <taxon>Nitrobacteraceae</taxon>
        <taxon>Bradyrhizobium</taxon>
    </lineage>
</organism>
<dbReference type="Proteomes" id="UP000189796">
    <property type="component" value="Chromosome I"/>
</dbReference>
<reference evidence="3 4" key="1">
    <citation type="submission" date="2016-11" db="EMBL/GenBank/DDBJ databases">
        <authorList>
            <person name="Jaros S."/>
            <person name="Januszkiewicz K."/>
            <person name="Wedrychowicz H."/>
        </authorList>
    </citation>
    <scope>NUCLEOTIDE SEQUENCE [LARGE SCALE GENOMIC DNA]</scope>
    <source>
        <strain evidence="3 4">GAS138</strain>
    </source>
</reference>
<evidence type="ECO:0000313" key="4">
    <source>
        <dbReference type="Proteomes" id="UP000189796"/>
    </source>
</evidence>
<feature type="compositionally biased region" description="Polar residues" evidence="1">
    <location>
        <begin position="119"/>
        <end position="132"/>
    </location>
</feature>
<evidence type="ECO:0000256" key="1">
    <source>
        <dbReference type="SAM" id="MobiDB-lite"/>
    </source>
</evidence>
<feature type="region of interest" description="Disordered" evidence="1">
    <location>
        <begin position="105"/>
        <end position="143"/>
    </location>
</feature>
<evidence type="ECO:0000313" key="3">
    <source>
        <dbReference type="EMBL" id="SHH71025.1"/>
    </source>
</evidence>
<name>A0A1M5V725_9BRAD</name>
<sequence length="143" mass="15776">MDWWTPSKTIKPALIAFALYFAVAGYLKYTYVPQPDPFPRVYISGPFYKLGGSSYAATFPPRENTGAADSADNPTRSTFQLYEDEKPIGPAHSLNADIANLGGGRYSHWQTDKGPALNFSATDNSDPNSSGKRYSYPKPRRAD</sequence>
<accession>A0A1M5V725</accession>
<protein>
    <submittedName>
        <fullName evidence="3">Uncharacterized protein</fullName>
    </submittedName>
</protein>
<keyword evidence="2" id="KW-1133">Transmembrane helix</keyword>
<proteinExistence type="predicted"/>
<gene>
    <name evidence="3" type="ORF">SAMN05443248_5805</name>
</gene>
<keyword evidence="2" id="KW-0812">Transmembrane</keyword>
<dbReference type="AlphaFoldDB" id="A0A1M5V725"/>
<keyword evidence="2" id="KW-0472">Membrane</keyword>
<dbReference type="EMBL" id="LT670817">
    <property type="protein sequence ID" value="SHH71025.1"/>
    <property type="molecule type" value="Genomic_DNA"/>
</dbReference>